<gene>
    <name evidence="1" type="ORF">I6G80_00195</name>
</gene>
<evidence type="ECO:0000313" key="2">
    <source>
        <dbReference type="Proteomes" id="UP000595038"/>
    </source>
</evidence>
<sequence length="107" mass="12437">MKNIFKYDKETFLLIDNDVLKPDDQGNYDIPDGWTDISFDPGLYLPKFYPKEKVWKETATQEYIESLQPSETETNELDLLKKQNAVLSYQIAQLQKQIEQLKGGTST</sequence>
<reference evidence="1 2" key="1">
    <citation type="submission" date="2020-12" db="EMBL/GenBank/DDBJ databases">
        <title>FDA dAtabase for Regulatory Grade micrObial Sequences (FDA-ARGOS): Supporting development and validation of Infectious Disease Dx tests.</title>
        <authorList>
            <person name="Nelson B."/>
            <person name="Plummer A."/>
            <person name="Tallon L."/>
            <person name="Sadzewicz L."/>
            <person name="Zhao X."/>
            <person name="Boylan J."/>
            <person name="Ott S."/>
            <person name="Bowen H."/>
            <person name="Vavikolanu K."/>
            <person name="Mehta A."/>
            <person name="Aluvathingal J."/>
            <person name="Nadendla S."/>
            <person name="Myers T."/>
            <person name="Yan Y."/>
            <person name="Sichtig H."/>
        </authorList>
    </citation>
    <scope>NUCLEOTIDE SEQUENCE [LARGE SCALE GENOMIC DNA]</scope>
    <source>
        <strain evidence="1 2">FDAARGOS_923</strain>
        <plasmid evidence="1 2">unnamed2</plasmid>
    </source>
</reference>
<dbReference type="Proteomes" id="UP000595038">
    <property type="component" value="Plasmid unnamed2"/>
</dbReference>
<keyword evidence="1" id="KW-0614">Plasmid</keyword>
<evidence type="ECO:0000313" key="1">
    <source>
        <dbReference type="EMBL" id="QPR70565.1"/>
    </source>
</evidence>
<accession>A0AB37GEN2</accession>
<proteinExistence type="predicted"/>
<geneLocation type="plasmid" evidence="1 2">
    <name>unnamed2</name>
</geneLocation>
<evidence type="ECO:0008006" key="3">
    <source>
        <dbReference type="Google" id="ProtNLM"/>
    </source>
</evidence>
<organism evidence="1 2">
    <name type="scientific">Bacillus licheniformis</name>
    <dbReference type="NCBI Taxonomy" id="1402"/>
    <lineage>
        <taxon>Bacteria</taxon>
        <taxon>Bacillati</taxon>
        <taxon>Bacillota</taxon>
        <taxon>Bacilli</taxon>
        <taxon>Bacillales</taxon>
        <taxon>Bacillaceae</taxon>
        <taxon>Bacillus</taxon>
    </lineage>
</organism>
<protein>
    <recommendedName>
        <fullName evidence="3">Phage related protein</fullName>
    </recommendedName>
</protein>
<dbReference type="RefSeq" id="WP_119954030.1">
    <property type="nucleotide sequence ID" value="NZ_CP027791.1"/>
</dbReference>
<dbReference type="EMBL" id="CP065645">
    <property type="protein sequence ID" value="QPR70565.1"/>
    <property type="molecule type" value="Genomic_DNA"/>
</dbReference>
<dbReference type="AlphaFoldDB" id="A0AB37GEN2"/>
<name>A0AB37GEN2_BACLI</name>